<dbReference type="Gene3D" id="2.40.70.10">
    <property type="entry name" value="Acid Proteases"/>
    <property type="match status" value="2"/>
</dbReference>
<dbReference type="Pfam" id="PF14543">
    <property type="entry name" value="TAXi_N"/>
    <property type="match status" value="1"/>
</dbReference>
<keyword evidence="4" id="KW-0064">Aspartyl protease</keyword>
<dbReference type="InterPro" id="IPR032799">
    <property type="entry name" value="TAXi_C"/>
</dbReference>
<dbReference type="InterPro" id="IPR032861">
    <property type="entry name" value="TAXi_N"/>
</dbReference>
<evidence type="ECO:0000256" key="5">
    <source>
        <dbReference type="ARBA" id="ARBA00022801"/>
    </source>
</evidence>
<keyword evidence="7" id="KW-0325">Glycoprotein</keyword>
<sequence length="418" mass="43926">MLLFDPCSPKSGSDLSVIPIYGKCSPFNSPEPASSWVNTVLNMASSDPKRVTYLSSLVVRKPTSVPIAPGQVINVGNYVLRAKIGSPAQLMFMVLDTSNDAAWVPCSGCTGCSSNVFAPNTSSTYGSLDCSVPECTQVSGLSCPTVGSGSCLFNRSYGGDSSFSATLSRDTLTLGNDAIPNYAFGCINAVSGGSIPPQGLLGLGRGSMSLLSQSGSLYSGVFSYCLPSFKSYYFSGSLKLGPLGQPKNIKTTPLLKNPHRPSLYYVNLTGVSVGRVNVPIAPELLAFDPNTGAGTVIDSGTVITRFIQPVYTAIRDEFRKQVAGPFSSLGAFDTCFAATNEAVAPAITFHFTGLDLKLPMENSLIHSSSGSLACLAMAAAPNNVNSVLNVIANLQQQNLRILFDTVNSRLGIARELCN</sequence>
<name>A0AAW2U9L4_SESRA</name>
<dbReference type="SUPFAM" id="SSF50630">
    <property type="entry name" value="Acid proteases"/>
    <property type="match status" value="1"/>
</dbReference>
<feature type="domain" description="Peptidase A1" evidence="9">
    <location>
        <begin position="78"/>
        <end position="413"/>
    </location>
</feature>
<evidence type="ECO:0000256" key="2">
    <source>
        <dbReference type="ARBA" id="ARBA00022670"/>
    </source>
</evidence>
<reference evidence="10" key="1">
    <citation type="submission" date="2020-06" db="EMBL/GenBank/DDBJ databases">
        <authorList>
            <person name="Li T."/>
            <person name="Hu X."/>
            <person name="Zhang T."/>
            <person name="Song X."/>
            <person name="Zhang H."/>
            <person name="Dai N."/>
            <person name="Sheng W."/>
            <person name="Hou X."/>
            <person name="Wei L."/>
        </authorList>
    </citation>
    <scope>NUCLEOTIDE SEQUENCE</scope>
    <source>
        <strain evidence="10">G02</strain>
        <tissue evidence="10">Leaf</tissue>
    </source>
</reference>
<dbReference type="Pfam" id="PF14541">
    <property type="entry name" value="TAXi_C"/>
    <property type="match status" value="1"/>
</dbReference>
<dbReference type="FunFam" id="2.40.70.10:FF:000040">
    <property type="entry name" value="aspartyl protease AED3"/>
    <property type="match status" value="1"/>
</dbReference>
<keyword evidence="5" id="KW-0378">Hydrolase</keyword>
<dbReference type="PANTHER" id="PTHR13683:SF839">
    <property type="entry name" value="ASPARTYL PROTEASE AED3-LIKE"/>
    <property type="match status" value="1"/>
</dbReference>
<dbReference type="InterPro" id="IPR033121">
    <property type="entry name" value="PEPTIDASE_A1"/>
</dbReference>
<comment type="caution">
    <text evidence="10">The sequence shown here is derived from an EMBL/GenBank/DDBJ whole genome shotgun (WGS) entry which is preliminary data.</text>
</comment>
<evidence type="ECO:0000256" key="8">
    <source>
        <dbReference type="PIRSR" id="PIRSR601461-1"/>
    </source>
</evidence>
<feature type="active site" evidence="8">
    <location>
        <position position="298"/>
    </location>
</feature>
<dbReference type="PROSITE" id="PS51767">
    <property type="entry name" value="PEPTIDASE_A1"/>
    <property type="match status" value="1"/>
</dbReference>
<evidence type="ECO:0000256" key="6">
    <source>
        <dbReference type="ARBA" id="ARBA00023157"/>
    </source>
</evidence>
<dbReference type="GO" id="GO:0004190">
    <property type="term" value="F:aspartic-type endopeptidase activity"/>
    <property type="evidence" value="ECO:0007669"/>
    <property type="project" value="UniProtKB-KW"/>
</dbReference>
<evidence type="ECO:0000256" key="3">
    <source>
        <dbReference type="ARBA" id="ARBA00022729"/>
    </source>
</evidence>
<evidence type="ECO:0000256" key="4">
    <source>
        <dbReference type="ARBA" id="ARBA00022750"/>
    </source>
</evidence>
<evidence type="ECO:0000256" key="1">
    <source>
        <dbReference type="ARBA" id="ARBA00007447"/>
    </source>
</evidence>
<keyword evidence="3" id="KW-0732">Signal</keyword>
<dbReference type="InterPro" id="IPR001461">
    <property type="entry name" value="Aspartic_peptidase_A1"/>
</dbReference>
<keyword evidence="2 10" id="KW-0645">Protease</keyword>
<dbReference type="AlphaFoldDB" id="A0AAW2U9L4"/>
<evidence type="ECO:0000259" key="9">
    <source>
        <dbReference type="PROSITE" id="PS51767"/>
    </source>
</evidence>
<dbReference type="FunFam" id="2.40.70.10:FF:000022">
    <property type="entry name" value="Aspartyl protease AED3"/>
    <property type="match status" value="1"/>
</dbReference>
<reference evidence="10" key="2">
    <citation type="journal article" date="2024" name="Plant">
        <title>Genomic evolution and insights into agronomic trait innovations of Sesamum species.</title>
        <authorList>
            <person name="Miao H."/>
            <person name="Wang L."/>
            <person name="Qu L."/>
            <person name="Liu H."/>
            <person name="Sun Y."/>
            <person name="Le M."/>
            <person name="Wang Q."/>
            <person name="Wei S."/>
            <person name="Zheng Y."/>
            <person name="Lin W."/>
            <person name="Duan Y."/>
            <person name="Cao H."/>
            <person name="Xiong S."/>
            <person name="Wang X."/>
            <person name="Wei L."/>
            <person name="Li C."/>
            <person name="Ma Q."/>
            <person name="Ju M."/>
            <person name="Zhao R."/>
            <person name="Li G."/>
            <person name="Mu C."/>
            <person name="Tian Q."/>
            <person name="Mei H."/>
            <person name="Zhang T."/>
            <person name="Gao T."/>
            <person name="Zhang H."/>
        </authorList>
    </citation>
    <scope>NUCLEOTIDE SEQUENCE</scope>
    <source>
        <strain evidence="10">G02</strain>
    </source>
</reference>
<dbReference type="InterPro" id="IPR021109">
    <property type="entry name" value="Peptidase_aspartic_dom_sf"/>
</dbReference>
<proteinExistence type="inferred from homology"/>
<evidence type="ECO:0000313" key="10">
    <source>
        <dbReference type="EMBL" id="KAL0413579.1"/>
    </source>
</evidence>
<feature type="active site" evidence="8">
    <location>
        <position position="96"/>
    </location>
</feature>
<protein>
    <submittedName>
        <fullName evidence="10">Aspartyl protease AED3</fullName>
    </submittedName>
</protein>
<dbReference type="EMBL" id="JACGWJ010000006">
    <property type="protein sequence ID" value="KAL0413579.1"/>
    <property type="molecule type" value="Genomic_DNA"/>
</dbReference>
<accession>A0AAW2U9L4</accession>
<organism evidence="10">
    <name type="scientific">Sesamum radiatum</name>
    <name type="common">Black benniseed</name>
    <dbReference type="NCBI Taxonomy" id="300843"/>
    <lineage>
        <taxon>Eukaryota</taxon>
        <taxon>Viridiplantae</taxon>
        <taxon>Streptophyta</taxon>
        <taxon>Embryophyta</taxon>
        <taxon>Tracheophyta</taxon>
        <taxon>Spermatophyta</taxon>
        <taxon>Magnoliopsida</taxon>
        <taxon>eudicotyledons</taxon>
        <taxon>Gunneridae</taxon>
        <taxon>Pentapetalae</taxon>
        <taxon>asterids</taxon>
        <taxon>lamiids</taxon>
        <taxon>Lamiales</taxon>
        <taxon>Pedaliaceae</taxon>
        <taxon>Sesamum</taxon>
    </lineage>
</organism>
<evidence type="ECO:0000256" key="7">
    <source>
        <dbReference type="ARBA" id="ARBA00023180"/>
    </source>
</evidence>
<dbReference type="GO" id="GO:0006508">
    <property type="term" value="P:proteolysis"/>
    <property type="evidence" value="ECO:0007669"/>
    <property type="project" value="UniProtKB-KW"/>
</dbReference>
<dbReference type="PANTHER" id="PTHR13683">
    <property type="entry name" value="ASPARTYL PROTEASES"/>
    <property type="match status" value="1"/>
</dbReference>
<keyword evidence="6" id="KW-1015">Disulfide bond</keyword>
<comment type="similarity">
    <text evidence="1">Belongs to the peptidase A1 family.</text>
</comment>
<gene>
    <name evidence="10" type="ORF">Sradi_1559600</name>
</gene>